<organism evidence="2 3">
    <name type="scientific">Cohnella herbarum</name>
    <dbReference type="NCBI Taxonomy" id="2728023"/>
    <lineage>
        <taxon>Bacteria</taxon>
        <taxon>Bacillati</taxon>
        <taxon>Bacillota</taxon>
        <taxon>Bacilli</taxon>
        <taxon>Bacillales</taxon>
        <taxon>Paenibacillaceae</taxon>
        <taxon>Cohnella</taxon>
    </lineage>
</organism>
<name>A0A7Z2VNV4_9BACL</name>
<dbReference type="KEGG" id="cheb:HH215_28850"/>
<dbReference type="PANTHER" id="PTHR19328">
    <property type="entry name" value="HEDGEHOG-INTERACTING PROTEIN"/>
    <property type="match status" value="1"/>
</dbReference>
<dbReference type="PANTHER" id="PTHR19328:SF75">
    <property type="entry name" value="ALDOSE SUGAR DEHYDROGENASE YLII"/>
    <property type="match status" value="1"/>
</dbReference>
<sequence length="394" mass="43101">MKRFGTAISGVLLMLVLSGCWGEKEPSVTQPATSSEGAGGGLQLENIFGTDSFDKPVGLEHREGDPELVYIVEQPGRIVSKNLKRTQDEPQVVLDITDRVYDVEGEQGLLGLAFHPKHPNQAYVNYTTETHTVIARFDADPANQGLLDPASERILLTFEQPYANHNGGQLAFGPDGYLYVATGDGGSGGDPHNNGQNLNSLLGKILRIDVDNEAEPLAYAIPADNPFIGQGRPEIYAYGLRNPWRFSFDEKTGKLWAADVGQNSFEEINTIEKGGNYGWRIQEGTECFNPQSGCETSGLEQPVFTYGREQGVSVTGGYVYRGEKLPDLQGWYVYADYGSGTVWALRQGSDGQVENRTLMESGENITSFGVDSSGEIYVCTQEGQILTFIDKDKE</sequence>
<feature type="domain" description="Glucose/Sorbosone dehydrogenase" evidence="1">
    <location>
        <begin position="69"/>
        <end position="385"/>
    </location>
</feature>
<protein>
    <submittedName>
        <fullName evidence="2">PQQ-dependent sugar dehydrogenase</fullName>
    </submittedName>
</protein>
<dbReference type="InterPro" id="IPR011041">
    <property type="entry name" value="Quinoprot_gluc/sorb_DH_b-prop"/>
</dbReference>
<dbReference type="SUPFAM" id="SSF50952">
    <property type="entry name" value="Soluble quinoprotein glucose dehydrogenase"/>
    <property type="match status" value="1"/>
</dbReference>
<evidence type="ECO:0000313" key="3">
    <source>
        <dbReference type="Proteomes" id="UP000502248"/>
    </source>
</evidence>
<dbReference type="InterPro" id="IPR011042">
    <property type="entry name" value="6-blade_b-propeller_TolB-like"/>
</dbReference>
<keyword evidence="3" id="KW-1185">Reference proteome</keyword>
<dbReference type="Pfam" id="PF07995">
    <property type="entry name" value="GSDH"/>
    <property type="match status" value="1"/>
</dbReference>
<dbReference type="AlphaFoldDB" id="A0A7Z2VNV4"/>
<gene>
    <name evidence="2" type="ORF">HH215_28850</name>
</gene>
<dbReference type="Proteomes" id="UP000502248">
    <property type="component" value="Chromosome"/>
</dbReference>
<accession>A0A7Z2VNV4</accession>
<evidence type="ECO:0000313" key="2">
    <source>
        <dbReference type="EMBL" id="QJD86786.1"/>
    </source>
</evidence>
<evidence type="ECO:0000259" key="1">
    <source>
        <dbReference type="Pfam" id="PF07995"/>
    </source>
</evidence>
<dbReference type="EMBL" id="CP051680">
    <property type="protein sequence ID" value="QJD86786.1"/>
    <property type="molecule type" value="Genomic_DNA"/>
</dbReference>
<proteinExistence type="predicted"/>
<dbReference type="Gene3D" id="2.120.10.30">
    <property type="entry name" value="TolB, C-terminal domain"/>
    <property type="match status" value="1"/>
</dbReference>
<dbReference type="PROSITE" id="PS51257">
    <property type="entry name" value="PROKAR_LIPOPROTEIN"/>
    <property type="match status" value="1"/>
</dbReference>
<reference evidence="2 3" key="1">
    <citation type="submission" date="2020-04" db="EMBL/GenBank/DDBJ databases">
        <title>Genome sequencing of novel species.</title>
        <authorList>
            <person name="Heo J."/>
            <person name="Kim S.-J."/>
            <person name="Kim J.-S."/>
            <person name="Hong S.-B."/>
            <person name="Kwon S.-W."/>
        </authorList>
    </citation>
    <scope>NUCLEOTIDE SEQUENCE [LARGE SCALE GENOMIC DNA]</scope>
    <source>
        <strain evidence="2 3">MFER-1</strain>
    </source>
</reference>
<dbReference type="InterPro" id="IPR012938">
    <property type="entry name" value="Glc/Sorbosone_DH"/>
</dbReference>
<dbReference type="RefSeq" id="WP_169283032.1">
    <property type="nucleotide sequence ID" value="NZ_CP051680.1"/>
</dbReference>